<dbReference type="InterPro" id="IPR053162">
    <property type="entry name" value="DnaD"/>
</dbReference>
<dbReference type="PANTHER" id="PTHR37293:SF6">
    <property type="entry name" value="DNA REPLICATION PROTEIN DNAD"/>
    <property type="match status" value="1"/>
</dbReference>
<gene>
    <name evidence="5" type="ORF">JOC27_001445</name>
</gene>
<sequence length="232" mass="26923">MDTKLILDLMLKGTINVPSLLIENYHAIGLNEQECMLLIEVHSFLINGNNFPTFDDLCRRMTLDETTCADKLQNLIQRGFLSIVQKKDNQIYSESYSLQPLWEKLIQFVYRTGSEHVAGNEQALYTLFETEFGRPLSPIECETLAMWMDDDHFSPQLIKAALRESVVSGKLNFRYIDRILFDWRKNGVRTLEQAKAHGSQVRRHQQTARTPQSEKSENHIPKMPAYDWLDKA</sequence>
<dbReference type="Pfam" id="PF07261">
    <property type="entry name" value="DnaB_2"/>
    <property type="match status" value="1"/>
</dbReference>
<accession>A0ABS2Q874</accession>
<comment type="similarity">
    <text evidence="1">Belongs to the DnaB/DnaD family.</text>
</comment>
<comment type="caution">
    <text evidence="5">The sequence shown here is derived from an EMBL/GenBank/DDBJ whole genome shotgun (WGS) entry which is preliminary data.</text>
</comment>
<dbReference type="InterPro" id="IPR034829">
    <property type="entry name" value="DnaD-like_sf"/>
</dbReference>
<evidence type="ECO:0000259" key="4">
    <source>
        <dbReference type="Pfam" id="PF21984"/>
    </source>
</evidence>
<evidence type="ECO:0000259" key="3">
    <source>
        <dbReference type="Pfam" id="PF07261"/>
    </source>
</evidence>
<dbReference type="InterPro" id="IPR053843">
    <property type="entry name" value="DnaD_N"/>
</dbReference>
<dbReference type="EMBL" id="JAFBEV010000010">
    <property type="protein sequence ID" value="MBM7657994.1"/>
    <property type="molecule type" value="Genomic_DNA"/>
</dbReference>
<evidence type="ECO:0000256" key="1">
    <source>
        <dbReference type="ARBA" id="ARBA00093462"/>
    </source>
</evidence>
<dbReference type="RefSeq" id="WP_205006407.1">
    <property type="nucleotide sequence ID" value="NZ_CBCRXA010000010.1"/>
</dbReference>
<dbReference type="InterPro" id="IPR036388">
    <property type="entry name" value="WH-like_DNA-bd_sf"/>
</dbReference>
<dbReference type="NCBIfam" id="TIGR01446">
    <property type="entry name" value="DnaD_dom"/>
    <property type="match status" value="1"/>
</dbReference>
<dbReference type="InterPro" id="IPR006343">
    <property type="entry name" value="DnaB/C_C"/>
</dbReference>
<feature type="domain" description="DnaD N-terminal" evidence="4">
    <location>
        <begin position="17"/>
        <end position="111"/>
    </location>
</feature>
<proteinExistence type="inferred from homology"/>
<dbReference type="SUPFAM" id="SSF158499">
    <property type="entry name" value="DnaD domain-like"/>
    <property type="match status" value="1"/>
</dbReference>
<protein>
    <submittedName>
        <fullName evidence="5">DNA replication protein</fullName>
    </submittedName>
</protein>
<feature type="region of interest" description="Disordered" evidence="2">
    <location>
        <begin position="194"/>
        <end position="223"/>
    </location>
</feature>
<reference evidence="5 6" key="1">
    <citation type="submission" date="2021-01" db="EMBL/GenBank/DDBJ databases">
        <title>Genomic Encyclopedia of Type Strains, Phase IV (KMG-IV): sequencing the most valuable type-strain genomes for metagenomic binning, comparative biology and taxonomic classification.</title>
        <authorList>
            <person name="Goeker M."/>
        </authorList>
    </citation>
    <scope>NUCLEOTIDE SEQUENCE [LARGE SCALE GENOMIC DNA]</scope>
    <source>
        <strain evidence="5 6">DSM 100968</strain>
    </source>
</reference>
<organism evidence="5 6">
    <name type="scientific">Sporolactobacillus spathodeae</name>
    <dbReference type="NCBI Taxonomy" id="1465502"/>
    <lineage>
        <taxon>Bacteria</taxon>
        <taxon>Bacillati</taxon>
        <taxon>Bacillota</taxon>
        <taxon>Bacilli</taxon>
        <taxon>Bacillales</taxon>
        <taxon>Sporolactobacillaceae</taxon>
        <taxon>Sporolactobacillus</taxon>
    </lineage>
</organism>
<name>A0ABS2Q874_9BACL</name>
<dbReference type="Proteomes" id="UP000823201">
    <property type="component" value="Unassembled WGS sequence"/>
</dbReference>
<dbReference type="Gene3D" id="1.10.10.10">
    <property type="entry name" value="Winged helix-like DNA-binding domain superfamily/Winged helix DNA-binding domain"/>
    <property type="match status" value="1"/>
</dbReference>
<feature type="domain" description="DnaB/C C-terminal" evidence="3">
    <location>
        <begin position="126"/>
        <end position="197"/>
    </location>
</feature>
<evidence type="ECO:0000313" key="6">
    <source>
        <dbReference type="Proteomes" id="UP000823201"/>
    </source>
</evidence>
<evidence type="ECO:0000256" key="2">
    <source>
        <dbReference type="SAM" id="MobiDB-lite"/>
    </source>
</evidence>
<evidence type="ECO:0000313" key="5">
    <source>
        <dbReference type="EMBL" id="MBM7657994.1"/>
    </source>
</evidence>
<dbReference type="Pfam" id="PF21984">
    <property type="entry name" value="DnaD_N"/>
    <property type="match status" value="1"/>
</dbReference>
<dbReference type="Gene3D" id="1.10.10.630">
    <property type="entry name" value="DnaD domain-like"/>
    <property type="match status" value="1"/>
</dbReference>
<keyword evidence="6" id="KW-1185">Reference proteome</keyword>
<dbReference type="PANTHER" id="PTHR37293">
    <property type="entry name" value="PHAGE REPLICATION PROTEIN-RELATED"/>
    <property type="match status" value="1"/>
</dbReference>